<gene>
    <name evidence="1" type="ORF">ATI53_100162</name>
</gene>
<reference evidence="1 2" key="1">
    <citation type="submission" date="2018-06" db="EMBL/GenBank/DDBJ databases">
        <title>Genomic Encyclopedia of Archaeal and Bacterial Type Strains, Phase II (KMG-II): from individual species to whole genera.</title>
        <authorList>
            <person name="Goeker M."/>
        </authorList>
    </citation>
    <scope>NUCLEOTIDE SEQUENCE [LARGE SCALE GENOMIC DNA]</scope>
    <source>
        <strain evidence="1 2">DSM 22011</strain>
    </source>
</reference>
<evidence type="ECO:0000313" key="1">
    <source>
        <dbReference type="EMBL" id="RAK23955.1"/>
    </source>
</evidence>
<dbReference type="EMBL" id="QLMG01000001">
    <property type="protein sequence ID" value="RAK23955.1"/>
    <property type="molecule type" value="Genomic_DNA"/>
</dbReference>
<dbReference type="RefSeq" id="WP_009504409.1">
    <property type="nucleotide sequence ID" value="NZ_LIGK01000002.1"/>
</dbReference>
<dbReference type="Proteomes" id="UP000249165">
    <property type="component" value="Unassembled WGS sequence"/>
</dbReference>
<accession>A0A327YW73</accession>
<comment type="caution">
    <text evidence="1">The sequence shown here is derived from an EMBL/GenBank/DDBJ whole genome shotgun (WGS) entry which is preliminary data.</text>
</comment>
<evidence type="ECO:0008006" key="3">
    <source>
        <dbReference type="Google" id="ProtNLM"/>
    </source>
</evidence>
<organism evidence="1 2">
    <name type="scientific">Salipiger aestuarii</name>
    <dbReference type="NCBI Taxonomy" id="568098"/>
    <lineage>
        <taxon>Bacteria</taxon>
        <taxon>Pseudomonadati</taxon>
        <taxon>Pseudomonadota</taxon>
        <taxon>Alphaproteobacteria</taxon>
        <taxon>Rhodobacterales</taxon>
        <taxon>Roseobacteraceae</taxon>
        <taxon>Salipiger</taxon>
    </lineage>
</organism>
<evidence type="ECO:0000313" key="2">
    <source>
        <dbReference type="Proteomes" id="UP000249165"/>
    </source>
</evidence>
<dbReference type="AlphaFoldDB" id="A0A327YW73"/>
<protein>
    <recommendedName>
        <fullName evidence="3">50S ribosomal protein L35</fullName>
    </recommendedName>
</protein>
<proteinExistence type="predicted"/>
<name>A0A327YW73_9RHOB</name>
<keyword evidence="2" id="KW-1185">Reference proteome</keyword>
<sequence>MQPDQYLVLGLCLVALSIPAVIAAWADRRAPRAGAVLAVAGLAAVLHGNAQQPGGYRLADIPDAIYGVIGAVIR</sequence>